<proteinExistence type="predicted"/>
<protein>
    <submittedName>
        <fullName evidence="1">Uncharacterized protein</fullName>
    </submittedName>
</protein>
<dbReference type="AlphaFoldDB" id="A0A0B2S2C1"/>
<dbReference type="EMBL" id="KN646543">
    <property type="protein sequence ID" value="KHN38803.1"/>
    <property type="molecule type" value="Genomic_DNA"/>
</dbReference>
<reference evidence="1" key="1">
    <citation type="submission" date="2014-07" db="EMBL/GenBank/DDBJ databases">
        <title>Identification of a novel salt tolerance gene in wild soybean by whole-genome sequencing.</title>
        <authorList>
            <person name="Lam H.-M."/>
            <person name="Qi X."/>
            <person name="Li M.-W."/>
            <person name="Liu X."/>
            <person name="Xie M."/>
            <person name="Ni M."/>
            <person name="Xu X."/>
        </authorList>
    </citation>
    <scope>NUCLEOTIDE SEQUENCE [LARGE SCALE GENOMIC DNA]</scope>
    <source>
        <tissue evidence="1">Root</tissue>
    </source>
</reference>
<organism evidence="1">
    <name type="scientific">Glycine soja</name>
    <name type="common">Wild soybean</name>
    <dbReference type="NCBI Taxonomy" id="3848"/>
    <lineage>
        <taxon>Eukaryota</taxon>
        <taxon>Viridiplantae</taxon>
        <taxon>Streptophyta</taxon>
        <taxon>Embryophyta</taxon>
        <taxon>Tracheophyta</taxon>
        <taxon>Spermatophyta</taxon>
        <taxon>Magnoliopsida</taxon>
        <taxon>eudicotyledons</taxon>
        <taxon>Gunneridae</taxon>
        <taxon>Pentapetalae</taxon>
        <taxon>rosids</taxon>
        <taxon>fabids</taxon>
        <taxon>Fabales</taxon>
        <taxon>Fabaceae</taxon>
        <taxon>Papilionoideae</taxon>
        <taxon>50 kb inversion clade</taxon>
        <taxon>NPAAA clade</taxon>
        <taxon>indigoferoid/millettioid clade</taxon>
        <taxon>Phaseoleae</taxon>
        <taxon>Glycine</taxon>
        <taxon>Glycine subgen. Soja</taxon>
    </lineage>
</organism>
<dbReference type="Proteomes" id="UP000053555">
    <property type="component" value="Unassembled WGS sequence"/>
</dbReference>
<evidence type="ECO:0000313" key="1">
    <source>
        <dbReference type="EMBL" id="KHN38803.1"/>
    </source>
</evidence>
<gene>
    <name evidence="1" type="ORF">glysoja_040191</name>
</gene>
<sequence length="80" mass="8878">MEEASGPSCHACDRQSAITGFQEDICLYFSWFCFSGSNIAFLEVFHIYHGHRSLNEGSIIVKSHSLVFPDICFGSIGICI</sequence>
<name>A0A0B2S2C1_GLYSO</name>
<accession>A0A0B2S2C1</accession>